<feature type="region of interest" description="Disordered" evidence="1">
    <location>
        <begin position="737"/>
        <end position="757"/>
    </location>
</feature>
<proteinExistence type="predicted"/>
<dbReference type="PANTHER" id="PTHR33119">
    <property type="entry name" value="IFI3P"/>
    <property type="match status" value="1"/>
</dbReference>
<evidence type="ECO:0000256" key="1">
    <source>
        <dbReference type="SAM" id="MobiDB-lite"/>
    </source>
</evidence>
<evidence type="ECO:0000313" key="4">
    <source>
        <dbReference type="EMBL" id="CAG7562420.1"/>
    </source>
</evidence>
<reference evidence="4" key="1">
    <citation type="submission" date="2021-05" db="EMBL/GenBank/DDBJ databases">
        <authorList>
            <person name="Khan N."/>
        </authorList>
    </citation>
    <scope>NUCLEOTIDE SEQUENCE</scope>
</reference>
<protein>
    <recommendedName>
        <fullName evidence="6">Duf1665 domain containing protein</fullName>
    </recommendedName>
</protein>
<feature type="compositionally biased region" description="Basic and acidic residues" evidence="1">
    <location>
        <begin position="737"/>
        <end position="747"/>
    </location>
</feature>
<dbReference type="InterPro" id="IPR025340">
    <property type="entry name" value="DUF4246"/>
</dbReference>
<name>A0A8J2IXF8_FUSEQ</name>
<dbReference type="Pfam" id="PF21666">
    <property type="entry name" value="DUF4246_N"/>
    <property type="match status" value="1"/>
</dbReference>
<dbReference type="Proteomes" id="UP000693738">
    <property type="component" value="Unassembled WGS sequence"/>
</dbReference>
<feature type="region of interest" description="Disordered" evidence="1">
    <location>
        <begin position="1"/>
        <end position="49"/>
    </location>
</feature>
<feature type="compositionally biased region" description="Polar residues" evidence="1">
    <location>
        <begin position="25"/>
        <end position="37"/>
    </location>
</feature>
<evidence type="ECO:0000313" key="5">
    <source>
        <dbReference type="Proteomes" id="UP000693738"/>
    </source>
</evidence>
<feature type="domain" description="DUF4246" evidence="3">
    <location>
        <begin position="146"/>
        <end position="215"/>
    </location>
</feature>
<dbReference type="EMBL" id="CAJSTJ010000149">
    <property type="protein sequence ID" value="CAG7562420.1"/>
    <property type="molecule type" value="Genomic_DNA"/>
</dbReference>
<dbReference type="InterPro" id="IPR049207">
    <property type="entry name" value="DUF4246_N"/>
</dbReference>
<evidence type="ECO:0008006" key="6">
    <source>
        <dbReference type="Google" id="ProtNLM"/>
    </source>
</evidence>
<evidence type="ECO:0000259" key="3">
    <source>
        <dbReference type="Pfam" id="PF21666"/>
    </source>
</evidence>
<dbReference type="AlphaFoldDB" id="A0A8J2IXF8"/>
<organism evidence="4 5">
    <name type="scientific">Fusarium equiseti</name>
    <name type="common">Fusarium scirpi</name>
    <dbReference type="NCBI Taxonomy" id="61235"/>
    <lineage>
        <taxon>Eukaryota</taxon>
        <taxon>Fungi</taxon>
        <taxon>Dikarya</taxon>
        <taxon>Ascomycota</taxon>
        <taxon>Pezizomycotina</taxon>
        <taxon>Sordariomycetes</taxon>
        <taxon>Hypocreomycetidae</taxon>
        <taxon>Hypocreales</taxon>
        <taxon>Nectriaceae</taxon>
        <taxon>Fusarium</taxon>
        <taxon>Fusarium incarnatum-equiseti species complex</taxon>
    </lineage>
</organism>
<accession>A0A8J2IXF8</accession>
<dbReference type="InterPro" id="IPR049192">
    <property type="entry name" value="DUF4246_C"/>
</dbReference>
<feature type="domain" description="DUF4246" evidence="2">
    <location>
        <begin position="232"/>
        <end position="693"/>
    </location>
</feature>
<comment type="caution">
    <text evidence="4">The sequence shown here is derived from an EMBL/GenBank/DDBJ whole genome shotgun (WGS) entry which is preliminary data.</text>
</comment>
<dbReference type="PANTHER" id="PTHR33119:SF1">
    <property type="entry name" value="FE2OG DIOXYGENASE DOMAIN-CONTAINING PROTEIN"/>
    <property type="match status" value="1"/>
</dbReference>
<sequence length="757" mass="86562">MLPYRKSVSSALVSAEDMLDDEPSSPFSCKCATSQTPFAEDAPDGEPPSSPLMCLCGTTTKPRNFDKMSDREEFLHGAFLAWISELDDPLPSLEEVQHEYTKSFGVSINNDDKWGARHWEPWWSIEEAWDKRLTEGPPKKEGILMLPGYGLPLSHGFTLKNRPPFLLGLDHQDWDTRTLTNREVCMLELMETITNKPEWWIKARDPEVVAKWKQESLQAPWESFQRNADFTEDMAKKCFDELAIKARLYEDTSLIPVMDFSACAVKSDKLLTSQLTEKLKCAVTSLENVPEHCRDWHPGSDEQVLDLVHPSLWPLVYGKSQIFADEYIPLSRCLDFCGGGATIPRPARPRLIPLRACYGNMIARGLAEKRALSTKFQWLPCDVDITGEKPRIMSYINNLHPVRHADLYPVIEELIEKALPAWNLVCRSTSGAIKFNRLEKILEVERECHTAEYCALHRESFVDCDPRNVPREIIEQHININADVTEPRIKPGFNETADAWFRETHPVIRPNVTSDSYPIDASSIKTKGFFNEASSIQVIVKLANIHLTPEKPKYDGGSWHVEGQFNEHICATALYYYDNENVTDSRLAFRTWADGDSLSDVLRHEKSDYSGIEQIFAINTQGNKMQRIGSVLTHEGRALFFPNVYQHQVQPFELLDKTRPGHRKIVALFLVDPTFPIISTGNVAPQQKDWWLDQVGETEPLRSFPNEIRGMIIENVIYPIGLKEAKLIRENLMQERKNDKISSRENEPAMDWSFCEH</sequence>
<gene>
    <name evidence="4" type="ORF">FEQUK3_LOCUS8099</name>
</gene>
<evidence type="ECO:0000259" key="2">
    <source>
        <dbReference type="Pfam" id="PF14033"/>
    </source>
</evidence>
<dbReference type="Pfam" id="PF14033">
    <property type="entry name" value="DUF4246"/>
    <property type="match status" value="1"/>
</dbReference>